<dbReference type="AlphaFoldDB" id="A0AAI8UUB3"/>
<dbReference type="EMBL" id="CAKKNF020000041">
    <property type="protein sequence ID" value="CAH0747845.1"/>
    <property type="molecule type" value="Genomic_DNA"/>
</dbReference>
<name>A0AAI8UUB3_BEMTA</name>
<feature type="chain" id="PRO_5042597289" evidence="2">
    <location>
        <begin position="19"/>
        <end position="148"/>
    </location>
</feature>
<dbReference type="Gene3D" id="3.40.50.1820">
    <property type="entry name" value="alpha/beta hydrolase"/>
    <property type="match status" value="1"/>
</dbReference>
<evidence type="ECO:0000256" key="1">
    <source>
        <dbReference type="ARBA" id="ARBA00009431"/>
    </source>
</evidence>
<keyword evidence="2" id="KW-0732">Signal</keyword>
<dbReference type="GO" id="GO:0004185">
    <property type="term" value="F:serine-type carboxypeptidase activity"/>
    <property type="evidence" value="ECO:0007669"/>
    <property type="project" value="InterPro"/>
</dbReference>
<gene>
    <name evidence="3" type="ORF">BEMITA_LOCUS178</name>
</gene>
<feature type="signal peptide" evidence="2">
    <location>
        <begin position="1"/>
        <end position="18"/>
    </location>
</feature>
<accession>A0AAI8UUB3</accession>
<dbReference type="InterPro" id="IPR029058">
    <property type="entry name" value="AB_hydrolase_fold"/>
</dbReference>
<dbReference type="Proteomes" id="UP001152759">
    <property type="component" value="Unassembled WGS sequence"/>
</dbReference>
<keyword evidence="4" id="KW-1185">Reference proteome</keyword>
<reference evidence="3" key="1">
    <citation type="submission" date="2021-12" db="EMBL/GenBank/DDBJ databases">
        <authorList>
            <person name="King R."/>
        </authorList>
    </citation>
    <scope>NUCLEOTIDE SEQUENCE</scope>
</reference>
<evidence type="ECO:0000313" key="3">
    <source>
        <dbReference type="EMBL" id="CAH0747845.1"/>
    </source>
</evidence>
<comment type="caution">
    <text evidence="3">The sequence shown here is derived from an EMBL/GenBank/DDBJ whole genome shotgun (WGS) entry which is preliminary data.</text>
</comment>
<comment type="similarity">
    <text evidence="1">Belongs to the peptidase S10 family.</text>
</comment>
<evidence type="ECO:0000256" key="2">
    <source>
        <dbReference type="SAM" id="SignalP"/>
    </source>
</evidence>
<dbReference type="InterPro" id="IPR001563">
    <property type="entry name" value="Peptidase_S10"/>
</dbReference>
<evidence type="ECO:0000313" key="4">
    <source>
        <dbReference type="Proteomes" id="UP001152759"/>
    </source>
</evidence>
<dbReference type="GO" id="GO:0006508">
    <property type="term" value="P:proteolysis"/>
    <property type="evidence" value="ECO:0007669"/>
    <property type="project" value="InterPro"/>
</dbReference>
<organism evidence="3 4">
    <name type="scientific">Bemisia tabaci</name>
    <name type="common">Sweetpotato whitefly</name>
    <name type="synonym">Aleurodes tabaci</name>
    <dbReference type="NCBI Taxonomy" id="7038"/>
    <lineage>
        <taxon>Eukaryota</taxon>
        <taxon>Metazoa</taxon>
        <taxon>Ecdysozoa</taxon>
        <taxon>Arthropoda</taxon>
        <taxon>Hexapoda</taxon>
        <taxon>Insecta</taxon>
        <taxon>Pterygota</taxon>
        <taxon>Neoptera</taxon>
        <taxon>Paraneoptera</taxon>
        <taxon>Hemiptera</taxon>
        <taxon>Sternorrhyncha</taxon>
        <taxon>Aleyrodoidea</taxon>
        <taxon>Aleyrodidae</taxon>
        <taxon>Aleyrodinae</taxon>
        <taxon>Bemisia</taxon>
    </lineage>
</organism>
<sequence>MWLLHLPLFFASVAGSLSVKFPKSSKANDPLTPADVLQEFQSRPPSGPEDLRRLFFRDAYPFWQPEPPVLKSGDPLILTSLLENGEIEEARRLSRVKLPNYEEEIESYSGFFNIDKAHNSNLFYWFFPSQQVSTPVCLSRYSCLSLVA</sequence>
<dbReference type="Pfam" id="PF00450">
    <property type="entry name" value="Peptidase_S10"/>
    <property type="match status" value="1"/>
</dbReference>
<proteinExistence type="inferred from homology"/>
<protein>
    <submittedName>
        <fullName evidence="3">Uncharacterized protein</fullName>
    </submittedName>
</protein>